<dbReference type="Pfam" id="PF04191">
    <property type="entry name" value="PEMT"/>
    <property type="match status" value="1"/>
</dbReference>
<feature type="transmembrane region" description="Helical" evidence="5">
    <location>
        <begin position="6"/>
        <end position="22"/>
    </location>
</feature>
<evidence type="ECO:0000256" key="3">
    <source>
        <dbReference type="ARBA" id="ARBA00022989"/>
    </source>
</evidence>
<dbReference type="GO" id="GO:0008168">
    <property type="term" value="F:methyltransferase activity"/>
    <property type="evidence" value="ECO:0007669"/>
    <property type="project" value="UniProtKB-KW"/>
</dbReference>
<feature type="transmembrane region" description="Helical" evidence="5">
    <location>
        <begin position="132"/>
        <end position="162"/>
    </location>
</feature>
<sequence length="201" mass="21289">MAPLALTLYIMFGLLGFGWQSWSQYRRTGSTGFRGISGRPGSVEWTAGILFVIAMLTGIAAPVTQLAGVVGPLGLLDAPWIAASGTALTVGGIAATVYAQRQMGESWRVGVDPAESTNLVRRGPFAVVRNPIFTAMGIVAVGVALMVPNPIALIALGAYLIAVELQVRVVEEPYLNRVHGSSYVEYTSLVGRFVPLVGRSR</sequence>
<feature type="transmembrane region" description="Helical" evidence="5">
    <location>
        <begin position="80"/>
        <end position="99"/>
    </location>
</feature>
<accession>A0A318JRU7</accession>
<dbReference type="AlphaFoldDB" id="A0A318JRU7"/>
<dbReference type="Proteomes" id="UP000247569">
    <property type="component" value="Unassembled WGS sequence"/>
</dbReference>
<dbReference type="Gene3D" id="1.20.120.1630">
    <property type="match status" value="1"/>
</dbReference>
<organism evidence="6 7">
    <name type="scientific">Nocardia tenerifensis</name>
    <dbReference type="NCBI Taxonomy" id="228006"/>
    <lineage>
        <taxon>Bacteria</taxon>
        <taxon>Bacillati</taxon>
        <taxon>Actinomycetota</taxon>
        <taxon>Actinomycetes</taxon>
        <taxon>Mycobacteriales</taxon>
        <taxon>Nocardiaceae</taxon>
        <taxon>Nocardia</taxon>
    </lineage>
</organism>
<protein>
    <submittedName>
        <fullName evidence="6">Protein-S-isoprenylcysteine O-methyltransferase Ste14</fullName>
    </submittedName>
</protein>
<keyword evidence="7" id="KW-1185">Reference proteome</keyword>
<keyword evidence="3 5" id="KW-1133">Transmembrane helix</keyword>
<dbReference type="RefSeq" id="WP_040734473.1">
    <property type="nucleotide sequence ID" value="NZ_QJKF01000013.1"/>
</dbReference>
<evidence type="ECO:0000313" key="6">
    <source>
        <dbReference type="EMBL" id="PXX58705.1"/>
    </source>
</evidence>
<dbReference type="InterPro" id="IPR007318">
    <property type="entry name" value="Phopholipid_MeTrfase"/>
</dbReference>
<evidence type="ECO:0000256" key="5">
    <source>
        <dbReference type="SAM" id="Phobius"/>
    </source>
</evidence>
<keyword evidence="6" id="KW-0489">Methyltransferase</keyword>
<comment type="subcellular location">
    <subcellularLocation>
        <location evidence="1">Endomembrane system</location>
        <topology evidence="1">Multi-pass membrane protein</topology>
    </subcellularLocation>
</comment>
<name>A0A318JRU7_9NOCA</name>
<evidence type="ECO:0000313" key="7">
    <source>
        <dbReference type="Proteomes" id="UP000247569"/>
    </source>
</evidence>
<proteinExistence type="predicted"/>
<comment type="caution">
    <text evidence="6">The sequence shown here is derived from an EMBL/GenBank/DDBJ whole genome shotgun (WGS) entry which is preliminary data.</text>
</comment>
<dbReference type="EMBL" id="QJKF01000013">
    <property type="protein sequence ID" value="PXX58705.1"/>
    <property type="molecule type" value="Genomic_DNA"/>
</dbReference>
<gene>
    <name evidence="6" type="ORF">DFR70_11340</name>
</gene>
<dbReference type="OrthoDB" id="941586at2"/>
<keyword evidence="2 5" id="KW-0812">Transmembrane</keyword>
<evidence type="ECO:0000256" key="2">
    <source>
        <dbReference type="ARBA" id="ARBA00022692"/>
    </source>
</evidence>
<keyword evidence="6" id="KW-0808">Transferase</keyword>
<dbReference type="GO" id="GO:0012505">
    <property type="term" value="C:endomembrane system"/>
    <property type="evidence" value="ECO:0007669"/>
    <property type="project" value="UniProtKB-SubCell"/>
</dbReference>
<dbReference type="PANTHER" id="PTHR12714:SF9">
    <property type="entry name" value="PROTEIN-S-ISOPRENYLCYSTEINE O-METHYLTRANSFERASE"/>
    <property type="match status" value="1"/>
</dbReference>
<evidence type="ECO:0000256" key="4">
    <source>
        <dbReference type="ARBA" id="ARBA00023136"/>
    </source>
</evidence>
<dbReference type="PANTHER" id="PTHR12714">
    <property type="entry name" value="PROTEIN-S ISOPRENYLCYSTEINE O-METHYLTRANSFERASE"/>
    <property type="match status" value="1"/>
</dbReference>
<keyword evidence="4 5" id="KW-0472">Membrane</keyword>
<reference evidence="6 7" key="1">
    <citation type="submission" date="2018-05" db="EMBL/GenBank/DDBJ databases">
        <title>Genomic Encyclopedia of Type Strains, Phase IV (KMG-IV): sequencing the most valuable type-strain genomes for metagenomic binning, comparative biology and taxonomic classification.</title>
        <authorList>
            <person name="Goeker M."/>
        </authorList>
    </citation>
    <scope>NUCLEOTIDE SEQUENCE [LARGE SCALE GENOMIC DNA]</scope>
    <source>
        <strain evidence="6 7">DSM 44704</strain>
    </source>
</reference>
<feature type="transmembrane region" description="Helical" evidence="5">
    <location>
        <begin position="43"/>
        <end position="68"/>
    </location>
</feature>
<dbReference type="GO" id="GO:0032259">
    <property type="term" value="P:methylation"/>
    <property type="evidence" value="ECO:0007669"/>
    <property type="project" value="UniProtKB-KW"/>
</dbReference>
<evidence type="ECO:0000256" key="1">
    <source>
        <dbReference type="ARBA" id="ARBA00004127"/>
    </source>
</evidence>